<name>A0A8J8KBQ6_9BACI</name>
<dbReference type="Proteomes" id="UP000625804">
    <property type="component" value="Unassembled WGS sequence"/>
</dbReference>
<organism evidence="2 3">
    <name type="scientific">Calidifontibacillus erzurumensis</name>
    <dbReference type="NCBI Taxonomy" id="2741433"/>
    <lineage>
        <taxon>Bacteria</taxon>
        <taxon>Bacillati</taxon>
        <taxon>Bacillota</taxon>
        <taxon>Bacilli</taxon>
        <taxon>Bacillales</taxon>
        <taxon>Bacillaceae</taxon>
        <taxon>Calidifontibacillus/Schinkia group</taxon>
        <taxon>Calidifontibacillus</taxon>
    </lineage>
</organism>
<dbReference type="Gene3D" id="3.30.750.24">
    <property type="entry name" value="STAS domain"/>
    <property type="match status" value="1"/>
</dbReference>
<dbReference type="PANTHER" id="PTHR33495">
    <property type="entry name" value="ANTI-SIGMA FACTOR ANTAGONIST TM_1081-RELATED-RELATED"/>
    <property type="match status" value="1"/>
</dbReference>
<proteinExistence type="predicted"/>
<reference evidence="2" key="1">
    <citation type="submission" date="2020-06" db="EMBL/GenBank/DDBJ databases">
        <title>A novel thermopfilic bacterium from Erzurum, Turkey.</title>
        <authorList>
            <person name="Adiguzel A."/>
            <person name="Ay H."/>
            <person name="Baltaci M.O."/>
        </authorList>
    </citation>
    <scope>NUCLEOTIDE SEQUENCE</scope>
    <source>
        <strain evidence="2">P2</strain>
    </source>
</reference>
<dbReference type="AlphaFoldDB" id="A0A8J8KBQ6"/>
<dbReference type="SUPFAM" id="SSF52091">
    <property type="entry name" value="SpoIIaa-like"/>
    <property type="match status" value="1"/>
</dbReference>
<feature type="domain" description="STAS" evidence="1">
    <location>
        <begin position="5"/>
        <end position="116"/>
    </location>
</feature>
<accession>A0A8J8KBQ6</accession>
<dbReference type="CDD" id="cd07043">
    <property type="entry name" value="STAS_anti-anti-sigma_factors"/>
    <property type="match status" value="1"/>
</dbReference>
<evidence type="ECO:0000259" key="1">
    <source>
        <dbReference type="PROSITE" id="PS50801"/>
    </source>
</evidence>
<protein>
    <submittedName>
        <fullName evidence="2">STAS domain-containing protein</fullName>
    </submittedName>
</protein>
<dbReference type="InterPro" id="IPR036513">
    <property type="entry name" value="STAS_dom_sf"/>
</dbReference>
<dbReference type="PROSITE" id="PS50801">
    <property type="entry name" value="STAS"/>
    <property type="match status" value="1"/>
</dbReference>
<keyword evidence="3" id="KW-1185">Reference proteome</keyword>
<evidence type="ECO:0000313" key="2">
    <source>
        <dbReference type="EMBL" id="NSL51862.1"/>
    </source>
</evidence>
<gene>
    <name evidence="2" type="ORF">HR057_08875</name>
</gene>
<dbReference type="PANTHER" id="PTHR33495:SF6">
    <property type="entry name" value="ANTI-SIGMA FACTOR ANTAGONIST"/>
    <property type="match status" value="1"/>
</dbReference>
<dbReference type="InterPro" id="IPR002645">
    <property type="entry name" value="STAS_dom"/>
</dbReference>
<dbReference type="RefSeq" id="WP_173731070.1">
    <property type="nucleotide sequence ID" value="NZ_JABTTE010000010.1"/>
</dbReference>
<dbReference type="Pfam" id="PF01740">
    <property type="entry name" value="STAS"/>
    <property type="match status" value="1"/>
</dbReference>
<comment type="caution">
    <text evidence="2">The sequence shown here is derived from an EMBL/GenBank/DDBJ whole genome shotgun (WGS) entry which is preliminary data.</text>
</comment>
<dbReference type="GO" id="GO:0043856">
    <property type="term" value="F:anti-sigma factor antagonist activity"/>
    <property type="evidence" value="ECO:0007669"/>
    <property type="project" value="TreeGrafter"/>
</dbReference>
<evidence type="ECO:0000313" key="3">
    <source>
        <dbReference type="Proteomes" id="UP000625804"/>
    </source>
</evidence>
<sequence length="116" mass="13568">MEAELIISLNDHKDVCLLQLTGDLTKTSGEKLLKYYDWENGLPNDKNILVVDFTKVNYINSAGIAYLFRMSKLLHEKQVSIRTFGLEYHYEKMFQIVGLTKFLKNYPSEWAAIEDW</sequence>
<dbReference type="EMBL" id="JABTTE010000010">
    <property type="protein sequence ID" value="NSL51862.1"/>
    <property type="molecule type" value="Genomic_DNA"/>
</dbReference>